<accession>V6F5C2</accession>
<dbReference type="PANTHER" id="PTHR44942:SF4">
    <property type="entry name" value="METHYLTRANSFERASE TYPE 11 DOMAIN-CONTAINING PROTEIN"/>
    <property type="match status" value="1"/>
</dbReference>
<evidence type="ECO:0000256" key="2">
    <source>
        <dbReference type="ARBA" id="ARBA00022679"/>
    </source>
</evidence>
<dbReference type="EMBL" id="HG794546">
    <property type="protein sequence ID" value="CDK99693.1"/>
    <property type="molecule type" value="Genomic_DNA"/>
</dbReference>
<dbReference type="HOGENOM" id="CLU_049344_8_0_5"/>
<dbReference type="STRING" id="1430440.MGMSRv2__2478"/>
<evidence type="ECO:0000313" key="4">
    <source>
        <dbReference type="EMBL" id="CDK99693.1"/>
    </source>
</evidence>
<dbReference type="PANTHER" id="PTHR44942">
    <property type="entry name" value="METHYLTRANSF_11 DOMAIN-CONTAINING PROTEIN"/>
    <property type="match status" value="1"/>
</dbReference>
<name>V6F5C2_MAGGM</name>
<dbReference type="InterPro" id="IPR029063">
    <property type="entry name" value="SAM-dependent_MTases_sf"/>
</dbReference>
<evidence type="ECO:0000256" key="1">
    <source>
        <dbReference type="ARBA" id="ARBA00022603"/>
    </source>
</evidence>
<dbReference type="Gene3D" id="3.40.50.150">
    <property type="entry name" value="Vaccinia Virus protein VP39"/>
    <property type="match status" value="1"/>
</dbReference>
<evidence type="ECO:0000259" key="3">
    <source>
        <dbReference type="Pfam" id="PF13649"/>
    </source>
</evidence>
<dbReference type="InterPro" id="IPR051052">
    <property type="entry name" value="Diverse_substrate_MTase"/>
</dbReference>
<dbReference type="Pfam" id="PF13649">
    <property type="entry name" value="Methyltransf_25"/>
    <property type="match status" value="1"/>
</dbReference>
<gene>
    <name evidence="4" type="ordered locus">MGMSRv2__2478</name>
</gene>
<keyword evidence="5" id="KW-1185">Reference proteome</keyword>
<keyword evidence="2" id="KW-0808">Transferase</keyword>
<dbReference type="CDD" id="cd02440">
    <property type="entry name" value="AdoMet_MTases"/>
    <property type="match status" value="1"/>
</dbReference>
<dbReference type="Proteomes" id="UP000018922">
    <property type="component" value="Chromosome I"/>
</dbReference>
<evidence type="ECO:0000313" key="5">
    <source>
        <dbReference type="Proteomes" id="UP000018922"/>
    </source>
</evidence>
<protein>
    <submittedName>
        <fullName evidence="4">Methyltransferase type 11</fullName>
    </submittedName>
</protein>
<dbReference type="GO" id="GO:0008168">
    <property type="term" value="F:methyltransferase activity"/>
    <property type="evidence" value="ECO:0007669"/>
    <property type="project" value="UniProtKB-KW"/>
</dbReference>
<dbReference type="InterPro" id="IPR041698">
    <property type="entry name" value="Methyltransf_25"/>
</dbReference>
<dbReference type="eggNOG" id="COG2226">
    <property type="taxonomic scope" value="Bacteria"/>
</dbReference>
<proteinExistence type="predicted"/>
<reference evidence="4 5" key="1">
    <citation type="journal article" date="2014" name="Genome Announc.">
        <title>Complete genome sequence of Magnetospirillum gryphiswaldense MSR-1.</title>
        <authorList>
            <person name="Wang X."/>
            <person name="Wang Q."/>
            <person name="Zhang W."/>
            <person name="Wang Y."/>
            <person name="Li L."/>
            <person name="Wen T."/>
            <person name="Zhang T."/>
            <person name="Zhang Y."/>
            <person name="Xu J."/>
            <person name="Hu J."/>
            <person name="Li S."/>
            <person name="Liu L."/>
            <person name="Liu J."/>
            <person name="Jiang W."/>
            <person name="Tian J."/>
            <person name="Li Y."/>
            <person name="Schuler D."/>
            <person name="Wang L."/>
            <person name="Li J."/>
        </authorList>
    </citation>
    <scope>NUCLEOTIDE SEQUENCE [LARGE SCALE GENOMIC DNA]</scope>
    <source>
        <strain evidence="5">DSM 6361 / JCM 21280 / NBRC 15271 / MSR-1</strain>
    </source>
</reference>
<keyword evidence="1 4" id="KW-0489">Methyltransferase</keyword>
<dbReference type="AlphaFoldDB" id="V6F5C2"/>
<organism evidence="4 5">
    <name type="scientific">Magnetospirillum gryphiswaldense (strain DSM 6361 / JCM 21280 / NBRC 15271 / MSR-1)</name>
    <dbReference type="NCBI Taxonomy" id="431944"/>
    <lineage>
        <taxon>Bacteria</taxon>
        <taxon>Pseudomonadati</taxon>
        <taxon>Pseudomonadota</taxon>
        <taxon>Alphaproteobacteria</taxon>
        <taxon>Rhodospirillales</taxon>
        <taxon>Rhodospirillaceae</taxon>
        <taxon>Magnetospirillum</taxon>
    </lineage>
</organism>
<sequence length="253" mass="27704">MLLENGQDATAFSDYRAGFPDSLAHRLRDFGFAAPDTRILDLCCGHADLSRMFAAAGATVTALDLSAKALERARANCAGLMVDFVEARAEDSGLAAQSFDGAIAGQCWHWLDRRAAAAEMARLIKPGGLLAICHFDWLPLPGNVVAATEEMIRKWNPVWPMGGGTGIYPQWLGDMAVAGFHDLETFSYDVAAPHNRQEWRARLRGTVGIAGRLSPQLIQDFDQDLGRMLDTRFPGEPLMVPHRVWVALGRRKG</sequence>
<dbReference type="GO" id="GO:0032259">
    <property type="term" value="P:methylation"/>
    <property type="evidence" value="ECO:0007669"/>
    <property type="project" value="UniProtKB-KW"/>
</dbReference>
<dbReference type="KEGG" id="mgy:MGMSRv2__2478"/>
<feature type="domain" description="Methyltransferase" evidence="3">
    <location>
        <begin position="39"/>
        <end position="128"/>
    </location>
</feature>
<dbReference type="SUPFAM" id="SSF53335">
    <property type="entry name" value="S-adenosyl-L-methionine-dependent methyltransferases"/>
    <property type="match status" value="1"/>
</dbReference>